<organism evidence="1 2">
    <name type="scientific">[Candida] jaroonii</name>
    <dbReference type="NCBI Taxonomy" id="467808"/>
    <lineage>
        <taxon>Eukaryota</taxon>
        <taxon>Fungi</taxon>
        <taxon>Dikarya</taxon>
        <taxon>Ascomycota</taxon>
        <taxon>Saccharomycotina</taxon>
        <taxon>Pichiomycetes</taxon>
        <taxon>Debaryomycetaceae</taxon>
        <taxon>Yamadazyma</taxon>
    </lineage>
</organism>
<dbReference type="EMBL" id="CALSDN010000007">
    <property type="protein sequence ID" value="CAH6721858.1"/>
    <property type="molecule type" value="Genomic_DNA"/>
</dbReference>
<comment type="caution">
    <text evidence="1">The sequence shown here is derived from an EMBL/GenBank/DDBJ whole genome shotgun (WGS) entry which is preliminary data.</text>
</comment>
<accession>A0ACA9Y9X5</accession>
<proteinExistence type="predicted"/>
<keyword evidence="2" id="KW-1185">Reference proteome</keyword>
<sequence length="1602" mass="182131">MSDNNNVDSSKVEIGMDGKDSPEVSSFDFKIDLVNDDIGRNIPYQILHPIPNPIDFIESNHNIEFGATKVTLPLPLPQLNDENIRVSPMKPILSASKDDQITNGDNKLKTLKKSNHRNLTVNDKINKGVLPNTGDFKIKSEIPCDIQINYSIRNLINAQYDGEGEVFKLSQLFHEDTASRTSNSIREIEGKFWQNLKTPVSKPITCFSTSLIQPPTLDDKIRKFLHPWNLRNIPLLPGSLSSNGSMKFNIGRTNDIQNWSIVENFGQSIKYQISGWKKWYIIPESEYDKFWNLVNSETVVKSEADSTIRLRHSNSLFQSLIQDTIDQDFIITPALLDTHGIKYHTSIQSPGDYLITYPKTTMLGISLTFNVEQEVDVFTSLWSKYALDFVNNERTHNEVFRIVLSSIQNGCDNLSELYNELLIRELDTRSKVRELGIKELVNDNLSKISDDNLQYLYPSQILITDTTTSQKFQLSIESFLKLDINSSNYDRMKFELLVTYNDEKLKSFLKLSNNLNDYNKWIDNYEKMMESSDHSLKTYKALYSDGEKIFNSLTSVKIFDHFQDALGIQRSKDDDKWLRFLNYLDNLQKFIMSSTKFIDDCQSILSLKHHQRIRGSGTNAVNIMNGFPDETTNKADDDALSDPDVVLPKLSHLVSIVPKLNFNCSEIDLIIEFLNEIENFERSVRLLLSKENPSINEFNELINLGKSFGINLISLKFIIRVRNKLIWCKNYDIIINGNEPTNQENKKEIFDLPNLKHFYNQGIEILSFNDSDKLKVIKKIIDNSENFNKKINEFLEIKIVNEAIIKDLDSLIDEIEDRYKLDNDERIFAQLSRYDLLLDLRQMCEVFEKFFDFKNGGKLSFEELTKLKKSLLDTKLSNKEDIQYIDNLIDVTKSSIDSIRGFFQIELDDKKKENSVIQLIDMILLSMSSMDNDDSYEKSSSKAFIDGNESTDPRQIYCVCRNFELGTMIECESCKEWYHDSCVNKPKEAVEPDTETKKPRKRRKKVDKDDANKEEVIKMEVDTDPVTESLNEPAIVNNSAPKAPESGSGVNTIVNKSEQKSKPQPKSRSKDKKKRELTEEEDIFVCPVCRLIESPDFVDEKLSKNPTLLDLVALIQSLRTLNVQPAQELAKLVELQDKLLLLSQGYVRKISNIKSGDYNLNQKLDRLRFILRKLYGYSINIEDLFWECLTSIRRMEFEKHWREKELKSKTRPIQDQDQNFPPEPTVMNSIEVDENGTKNTEINDLIDTELLNLTKEEDSFETDSLLTHPVDDKANVNGNVDGVKPRMHDTSMQDQNVQKTNYDDSIDSTDLNGLESQYTHLPDYTYEAPSLTPSALSPSVTENGISGIDSKIDAALEDSALEETATDDRMQTDESNNVQQIPVANGVHDSAPEAIQEEFASPKKDLTKIPAESDRSHDTNPLTSDGASFETSSLQDLDSQPATVAVAGGSENPTLPVNENSPSTETKESFTGDVKHSDLQYSSTSQDETTVAKAEVPSIEPLVPSVTIIEPAVPRDETGVPVSGSKVPVSGSEEPAVEPEIPDPLSNNEKVPHIESKTNGEFTNSHEKLEAQSTLNNEIKDEESSTANKEPKKDMPLNQSSL</sequence>
<evidence type="ECO:0000313" key="2">
    <source>
        <dbReference type="Proteomes" id="UP001152531"/>
    </source>
</evidence>
<reference evidence="1" key="1">
    <citation type="submission" date="2022-06" db="EMBL/GenBank/DDBJ databases">
        <authorList>
            <person name="Legras J.-L."/>
            <person name="Devillers H."/>
            <person name="Grondin C."/>
        </authorList>
    </citation>
    <scope>NUCLEOTIDE SEQUENCE</scope>
    <source>
        <strain evidence="1">CLIB 1444</strain>
    </source>
</reference>
<protein>
    <submittedName>
        <fullName evidence="1">Uncharacterized protein</fullName>
    </submittedName>
</protein>
<evidence type="ECO:0000313" key="1">
    <source>
        <dbReference type="EMBL" id="CAH6721858.1"/>
    </source>
</evidence>
<dbReference type="Proteomes" id="UP001152531">
    <property type="component" value="Unassembled WGS sequence"/>
</dbReference>
<gene>
    <name evidence="1" type="ORF">CLIB1444_07S04038</name>
</gene>
<name>A0ACA9Y9X5_9ASCO</name>